<proteinExistence type="predicted"/>
<dbReference type="AlphaFoldDB" id="A0AAU9IDD6"/>
<sequence>MENSPQEILLVSDSSSDLFPKISNFNTHNGKDPESPYQEAMSTEDPEYLEDPSYMLYFSDIKLNGDFSKLNPINVCKEISNSNKSKQIRRKRILKSKSSRWTADEDKLLIELYFQYALDWKTIAQFIPGRAADAVKNRFYGVIKKNASWSDQKNLNMVVQKARENRANSDCSALPSISDETGTEKLEVLEKNSTILDKSLNELKNGLQKNGNKISSEAKVVYLDTLKKSAEKLEEQIKQVRDMLRNFPGDKQN</sequence>
<evidence type="ECO:0008006" key="5">
    <source>
        <dbReference type="Google" id="ProtNLM"/>
    </source>
</evidence>
<reference evidence="3" key="1">
    <citation type="submission" date="2021-09" db="EMBL/GenBank/DDBJ databases">
        <authorList>
            <consortium name="AG Swart"/>
            <person name="Singh M."/>
            <person name="Singh A."/>
            <person name="Seah K."/>
            <person name="Emmerich C."/>
        </authorList>
    </citation>
    <scope>NUCLEOTIDE SEQUENCE</scope>
    <source>
        <strain evidence="3">ATCC30299</strain>
    </source>
</reference>
<dbReference type="InterPro" id="IPR017930">
    <property type="entry name" value="Myb_dom"/>
</dbReference>
<evidence type="ECO:0000259" key="1">
    <source>
        <dbReference type="PROSITE" id="PS50090"/>
    </source>
</evidence>
<evidence type="ECO:0000313" key="3">
    <source>
        <dbReference type="EMBL" id="CAG9311910.1"/>
    </source>
</evidence>
<dbReference type="CDD" id="cd00167">
    <property type="entry name" value="SANT"/>
    <property type="match status" value="1"/>
</dbReference>
<evidence type="ECO:0000259" key="2">
    <source>
        <dbReference type="PROSITE" id="PS51294"/>
    </source>
</evidence>
<feature type="domain" description="Myb-like" evidence="1">
    <location>
        <begin position="97"/>
        <end position="143"/>
    </location>
</feature>
<feature type="domain" description="HTH myb-type" evidence="2">
    <location>
        <begin position="97"/>
        <end position="147"/>
    </location>
</feature>
<protein>
    <recommendedName>
        <fullName evidence="5">Myb-like DNA-binding domain containing protein</fullName>
    </recommendedName>
</protein>
<gene>
    <name evidence="3" type="ORF">BSTOLATCC_MIC5170</name>
</gene>
<dbReference type="PROSITE" id="PS51294">
    <property type="entry name" value="HTH_MYB"/>
    <property type="match status" value="1"/>
</dbReference>
<organism evidence="3 4">
    <name type="scientific">Blepharisma stoltei</name>
    <dbReference type="NCBI Taxonomy" id="1481888"/>
    <lineage>
        <taxon>Eukaryota</taxon>
        <taxon>Sar</taxon>
        <taxon>Alveolata</taxon>
        <taxon>Ciliophora</taxon>
        <taxon>Postciliodesmatophora</taxon>
        <taxon>Heterotrichea</taxon>
        <taxon>Heterotrichida</taxon>
        <taxon>Blepharismidae</taxon>
        <taxon>Blepharisma</taxon>
    </lineage>
</organism>
<dbReference type="SMART" id="SM00717">
    <property type="entry name" value="SANT"/>
    <property type="match status" value="1"/>
</dbReference>
<dbReference type="InterPro" id="IPR001005">
    <property type="entry name" value="SANT/Myb"/>
</dbReference>
<comment type="caution">
    <text evidence="3">The sequence shown here is derived from an EMBL/GenBank/DDBJ whole genome shotgun (WGS) entry which is preliminary data.</text>
</comment>
<dbReference type="Pfam" id="PF13921">
    <property type="entry name" value="Myb_DNA-bind_6"/>
    <property type="match status" value="1"/>
</dbReference>
<dbReference type="Proteomes" id="UP001162131">
    <property type="component" value="Unassembled WGS sequence"/>
</dbReference>
<dbReference type="InterPro" id="IPR009057">
    <property type="entry name" value="Homeodomain-like_sf"/>
</dbReference>
<name>A0AAU9IDD6_9CILI</name>
<accession>A0AAU9IDD6</accession>
<evidence type="ECO:0000313" key="4">
    <source>
        <dbReference type="Proteomes" id="UP001162131"/>
    </source>
</evidence>
<dbReference type="PROSITE" id="PS50090">
    <property type="entry name" value="MYB_LIKE"/>
    <property type="match status" value="1"/>
</dbReference>
<dbReference type="EMBL" id="CAJZBQ010000005">
    <property type="protein sequence ID" value="CAG9311910.1"/>
    <property type="molecule type" value="Genomic_DNA"/>
</dbReference>
<dbReference type="SUPFAM" id="SSF46689">
    <property type="entry name" value="Homeodomain-like"/>
    <property type="match status" value="1"/>
</dbReference>
<dbReference type="Gene3D" id="1.10.10.60">
    <property type="entry name" value="Homeodomain-like"/>
    <property type="match status" value="1"/>
</dbReference>
<keyword evidence="4" id="KW-1185">Reference proteome</keyword>